<name>A0A4C1UWP4_EUMVA</name>
<dbReference type="AlphaFoldDB" id="A0A4C1UWP4"/>
<sequence>MKICNQNRGRRVVFALHLHRKATCSMPDHRYFTHLKALKPTFPISFTLRPAVSAHANVHFIAALESSITITTITAATITAAPHRRSCRSRLADCLNFAPSRVALVQIQQ</sequence>
<dbReference type="Proteomes" id="UP000299102">
    <property type="component" value="Unassembled WGS sequence"/>
</dbReference>
<protein>
    <submittedName>
        <fullName evidence="1">Uncharacterized protein</fullName>
    </submittedName>
</protein>
<proteinExistence type="predicted"/>
<comment type="caution">
    <text evidence="1">The sequence shown here is derived from an EMBL/GenBank/DDBJ whole genome shotgun (WGS) entry which is preliminary data.</text>
</comment>
<evidence type="ECO:0000313" key="2">
    <source>
        <dbReference type="Proteomes" id="UP000299102"/>
    </source>
</evidence>
<reference evidence="1 2" key="1">
    <citation type="journal article" date="2019" name="Commun. Biol.">
        <title>The bagworm genome reveals a unique fibroin gene that provides high tensile strength.</title>
        <authorList>
            <person name="Kono N."/>
            <person name="Nakamura H."/>
            <person name="Ohtoshi R."/>
            <person name="Tomita M."/>
            <person name="Numata K."/>
            <person name="Arakawa K."/>
        </authorList>
    </citation>
    <scope>NUCLEOTIDE SEQUENCE [LARGE SCALE GENOMIC DNA]</scope>
</reference>
<dbReference type="EMBL" id="BGZK01000233">
    <property type="protein sequence ID" value="GBP30436.1"/>
    <property type="molecule type" value="Genomic_DNA"/>
</dbReference>
<accession>A0A4C1UWP4</accession>
<evidence type="ECO:0000313" key="1">
    <source>
        <dbReference type="EMBL" id="GBP30436.1"/>
    </source>
</evidence>
<organism evidence="1 2">
    <name type="scientific">Eumeta variegata</name>
    <name type="common">Bagworm moth</name>
    <name type="synonym">Eumeta japonica</name>
    <dbReference type="NCBI Taxonomy" id="151549"/>
    <lineage>
        <taxon>Eukaryota</taxon>
        <taxon>Metazoa</taxon>
        <taxon>Ecdysozoa</taxon>
        <taxon>Arthropoda</taxon>
        <taxon>Hexapoda</taxon>
        <taxon>Insecta</taxon>
        <taxon>Pterygota</taxon>
        <taxon>Neoptera</taxon>
        <taxon>Endopterygota</taxon>
        <taxon>Lepidoptera</taxon>
        <taxon>Glossata</taxon>
        <taxon>Ditrysia</taxon>
        <taxon>Tineoidea</taxon>
        <taxon>Psychidae</taxon>
        <taxon>Oiketicinae</taxon>
        <taxon>Eumeta</taxon>
    </lineage>
</organism>
<gene>
    <name evidence="1" type="ORF">EVAR_20888_1</name>
</gene>
<keyword evidence="2" id="KW-1185">Reference proteome</keyword>